<dbReference type="eggNOG" id="ENOG502QQ9M">
    <property type="taxonomic scope" value="Eukaryota"/>
</dbReference>
<evidence type="ECO:0000256" key="1">
    <source>
        <dbReference type="ARBA" id="ARBA00000900"/>
    </source>
</evidence>
<feature type="compositionally biased region" description="Basic residues" evidence="10">
    <location>
        <begin position="241"/>
        <end position="251"/>
    </location>
</feature>
<dbReference type="PANTHER" id="PTHR12622">
    <property type="entry name" value="DELTEX-RELATED"/>
    <property type="match status" value="1"/>
</dbReference>
<dbReference type="InterPro" id="IPR039399">
    <property type="entry name" value="Deltex_C_sf"/>
</dbReference>
<dbReference type="InterPro" id="IPR001841">
    <property type="entry name" value="Znf_RING"/>
</dbReference>
<dbReference type="InterPro" id="IPR037197">
    <property type="entry name" value="WWE_dom_sf"/>
</dbReference>
<keyword evidence="7" id="KW-0677">Repeat</keyword>
<protein>
    <recommendedName>
        <fullName evidence="4">RING-type E3 ubiquitin transferase</fullName>
        <ecNumber evidence="4">2.3.2.27</ecNumber>
    </recommendedName>
</protein>
<evidence type="ECO:0000256" key="7">
    <source>
        <dbReference type="ARBA" id="ARBA00022737"/>
    </source>
</evidence>
<keyword evidence="6" id="KW-0479">Metal-binding</keyword>
<gene>
    <name evidence="13" type="ORF">PTSG_05352</name>
</gene>
<dbReference type="RefSeq" id="XP_004993923.1">
    <property type="nucleotide sequence ID" value="XM_004993866.1"/>
</dbReference>
<dbReference type="SMART" id="SM00184">
    <property type="entry name" value="RING"/>
    <property type="match status" value="1"/>
</dbReference>
<feature type="compositionally biased region" description="Low complexity" evidence="10">
    <location>
        <begin position="178"/>
        <end position="202"/>
    </location>
</feature>
<evidence type="ECO:0000256" key="9">
    <source>
        <dbReference type="PROSITE-ProRule" id="PRU00175"/>
    </source>
</evidence>
<keyword evidence="5" id="KW-0808">Transferase</keyword>
<dbReference type="STRING" id="946362.F2UA67"/>
<name>F2UA67_SALR5</name>
<evidence type="ECO:0000259" key="12">
    <source>
        <dbReference type="PROSITE" id="PS50918"/>
    </source>
</evidence>
<dbReference type="CDD" id="cd16448">
    <property type="entry name" value="RING-H2"/>
    <property type="match status" value="1"/>
</dbReference>
<dbReference type="CDD" id="cd09633">
    <property type="entry name" value="Deltex_C"/>
    <property type="match status" value="1"/>
</dbReference>
<sequence>MSSTLPYSWEVMIGVHGSNEWSRYDEETQEDLEAAFRRHLANPGNPAHLDLLLCKGIYSDKPPTYKVNFSAFTQQNIHTGYVRAIRRRPVPAASTLVSLYFIDRNQMLEYVGPENSAAIQLTGAPSVWLNFGPYGYTPGRYMVYCDNMTVLDTNTYQILKLTTNGQDTCSNLHIPVQPSTVDAPSSSTSTAPAPHAQHAPAPNTSAPAQPSFSHTDGVVPSSSTPSSSSSSSSSLASSAPKKSKVKKHGKTKASASAPKPGSSNNNTGTGTSNGEAGSSSKPVTYDPSTMDVAGDPEEHRVAFPVQTRALRRDTHGGAFDASLTPLQKLAALHVAVEPVTASDDRCPVCMASLVPGGCGDTTDEDDDDEFGDPIRLPCKHMFHDGCIAMCIKGRSFKCPVCPTTYGEPPMGDMPDGQMFAFLRPQSLPGFPDTETIEIAYSIPHGTQEDHHPEPGRRFAGTSRVAYLPNTPKGRKVFKLLKRAFEYRHTFTVNHSITLGPHAGMRVVWAGIHHKTDFTGTFGYPDETYLDRVQQELKDFGITL</sequence>
<evidence type="ECO:0000256" key="6">
    <source>
        <dbReference type="ARBA" id="ARBA00022723"/>
    </source>
</evidence>
<keyword evidence="9" id="KW-0862">Zinc</keyword>
<dbReference type="SUPFAM" id="SSF57850">
    <property type="entry name" value="RING/U-box"/>
    <property type="match status" value="1"/>
</dbReference>
<dbReference type="UniPathway" id="UPA00143"/>
<dbReference type="KEGG" id="sre:PTSG_05352"/>
<dbReference type="Gene3D" id="3.30.720.50">
    <property type="match status" value="1"/>
</dbReference>
<comment type="pathway">
    <text evidence="2">Protein modification; protein ubiquitination.</text>
</comment>
<reference evidence="13" key="1">
    <citation type="submission" date="2009-08" db="EMBL/GenBank/DDBJ databases">
        <title>Annotation of Salpingoeca rosetta.</title>
        <authorList>
            <consortium name="The Broad Institute Genome Sequencing Platform"/>
            <person name="Russ C."/>
            <person name="Cuomo C."/>
            <person name="Burger G."/>
            <person name="Gray M.W."/>
            <person name="Holland P.W.H."/>
            <person name="King N."/>
            <person name="Lang F.B.F."/>
            <person name="Roger A.J."/>
            <person name="Ruiz-Trillo I."/>
            <person name="Young S.K."/>
            <person name="Zeng Q."/>
            <person name="Gargeya S."/>
            <person name="Alvarado L."/>
            <person name="Berlin A."/>
            <person name="Chapman S.B."/>
            <person name="Chen Z."/>
            <person name="Freedman E."/>
            <person name="Gellesch M."/>
            <person name="Goldberg J."/>
            <person name="Griggs A."/>
            <person name="Gujja S."/>
            <person name="Heilman E."/>
            <person name="Heiman D."/>
            <person name="Howarth C."/>
            <person name="Mehta T."/>
            <person name="Neiman D."/>
            <person name="Pearson M."/>
            <person name="Roberts A."/>
            <person name="Saif S."/>
            <person name="Shea T."/>
            <person name="Shenoy N."/>
            <person name="Sisk P."/>
            <person name="Stolte C."/>
            <person name="Sykes S."/>
            <person name="White J."/>
            <person name="Yandava C."/>
            <person name="Haas B."/>
            <person name="Nusbaum C."/>
            <person name="Birren B."/>
        </authorList>
    </citation>
    <scope>NUCLEOTIDE SEQUENCE [LARGE SCALE GENOMIC DNA]</scope>
    <source>
        <strain evidence="13">ATCC 50818</strain>
    </source>
</reference>
<evidence type="ECO:0000256" key="10">
    <source>
        <dbReference type="SAM" id="MobiDB-lite"/>
    </source>
</evidence>
<evidence type="ECO:0000256" key="5">
    <source>
        <dbReference type="ARBA" id="ARBA00022679"/>
    </source>
</evidence>
<keyword evidence="8" id="KW-0914">Notch signaling pathway</keyword>
<dbReference type="InterPro" id="IPR039398">
    <property type="entry name" value="Deltex_fam"/>
</dbReference>
<dbReference type="SMART" id="SM00678">
    <property type="entry name" value="WWE"/>
    <property type="match status" value="1"/>
</dbReference>
<dbReference type="GeneID" id="16074501"/>
<evidence type="ECO:0000313" key="13">
    <source>
        <dbReference type="EMBL" id="EGD73642.1"/>
    </source>
</evidence>
<dbReference type="AlphaFoldDB" id="F2UA67"/>
<feature type="compositionally biased region" description="Low complexity" evidence="10">
    <location>
        <begin position="218"/>
        <end position="240"/>
    </location>
</feature>
<dbReference type="GO" id="GO:0061630">
    <property type="term" value="F:ubiquitin protein ligase activity"/>
    <property type="evidence" value="ECO:0007669"/>
    <property type="project" value="UniProtKB-EC"/>
</dbReference>
<keyword evidence="14" id="KW-1185">Reference proteome</keyword>
<dbReference type="GO" id="GO:0008270">
    <property type="term" value="F:zinc ion binding"/>
    <property type="evidence" value="ECO:0007669"/>
    <property type="project" value="UniProtKB-KW"/>
</dbReference>
<dbReference type="GO" id="GO:0007219">
    <property type="term" value="P:Notch signaling pathway"/>
    <property type="evidence" value="ECO:0007669"/>
    <property type="project" value="UniProtKB-KW"/>
</dbReference>
<dbReference type="InterPro" id="IPR013083">
    <property type="entry name" value="Znf_RING/FYVE/PHD"/>
</dbReference>
<feature type="domain" description="RING-type" evidence="11">
    <location>
        <begin position="346"/>
        <end position="401"/>
    </location>
</feature>
<evidence type="ECO:0000256" key="2">
    <source>
        <dbReference type="ARBA" id="ARBA00004906"/>
    </source>
</evidence>
<dbReference type="OrthoDB" id="527344at2759"/>
<dbReference type="Gene3D" id="3.30.390.130">
    <property type="match status" value="1"/>
</dbReference>
<proteinExistence type="inferred from homology"/>
<dbReference type="Gene3D" id="3.30.40.10">
    <property type="entry name" value="Zinc/RING finger domain, C3HC4 (zinc finger)"/>
    <property type="match status" value="1"/>
</dbReference>
<accession>F2UA67</accession>
<dbReference type="InterPro" id="IPR039396">
    <property type="entry name" value="Deltex_C"/>
</dbReference>
<dbReference type="Proteomes" id="UP000007799">
    <property type="component" value="Unassembled WGS sequence"/>
</dbReference>
<feature type="compositionally biased region" description="Polar residues" evidence="10">
    <location>
        <begin position="203"/>
        <end position="214"/>
    </location>
</feature>
<evidence type="ECO:0000256" key="3">
    <source>
        <dbReference type="ARBA" id="ARBA00009413"/>
    </source>
</evidence>
<dbReference type="PROSITE" id="PS50918">
    <property type="entry name" value="WWE"/>
    <property type="match status" value="1"/>
</dbReference>
<dbReference type="EMBL" id="GL832966">
    <property type="protein sequence ID" value="EGD73642.1"/>
    <property type="molecule type" value="Genomic_DNA"/>
</dbReference>
<organism evidence="14">
    <name type="scientific">Salpingoeca rosetta (strain ATCC 50818 / BSB-021)</name>
    <dbReference type="NCBI Taxonomy" id="946362"/>
    <lineage>
        <taxon>Eukaryota</taxon>
        <taxon>Choanoflagellata</taxon>
        <taxon>Craspedida</taxon>
        <taxon>Salpingoecidae</taxon>
        <taxon>Salpingoeca</taxon>
    </lineage>
</organism>
<comment type="catalytic activity">
    <reaction evidence="1">
        <text>S-ubiquitinyl-[E2 ubiquitin-conjugating enzyme]-L-cysteine + [acceptor protein]-L-lysine = [E2 ubiquitin-conjugating enzyme]-L-cysteine + N(6)-ubiquitinyl-[acceptor protein]-L-lysine.</text>
        <dbReference type="EC" id="2.3.2.27"/>
    </reaction>
</comment>
<dbReference type="InterPro" id="IPR018123">
    <property type="entry name" value="WWE-dom_subgr"/>
</dbReference>
<dbReference type="InterPro" id="IPR004170">
    <property type="entry name" value="WWE_dom"/>
</dbReference>
<evidence type="ECO:0000256" key="4">
    <source>
        <dbReference type="ARBA" id="ARBA00012483"/>
    </source>
</evidence>
<comment type="similarity">
    <text evidence="3">Belongs to the Deltex family.</text>
</comment>
<dbReference type="EC" id="2.3.2.27" evidence="4"/>
<feature type="compositionally biased region" description="Low complexity" evidence="10">
    <location>
        <begin position="252"/>
        <end position="280"/>
    </location>
</feature>
<dbReference type="PROSITE" id="PS50089">
    <property type="entry name" value="ZF_RING_2"/>
    <property type="match status" value="1"/>
</dbReference>
<dbReference type="GO" id="GO:0016567">
    <property type="term" value="P:protein ubiquitination"/>
    <property type="evidence" value="ECO:0007669"/>
    <property type="project" value="UniProtKB-UniPathway"/>
</dbReference>
<dbReference type="Pfam" id="PF02825">
    <property type="entry name" value="WWE"/>
    <property type="match status" value="1"/>
</dbReference>
<dbReference type="Pfam" id="PF18102">
    <property type="entry name" value="DTC"/>
    <property type="match status" value="1"/>
</dbReference>
<feature type="domain" description="WWE" evidence="12">
    <location>
        <begin position="1"/>
        <end position="87"/>
    </location>
</feature>
<evidence type="ECO:0000259" key="11">
    <source>
        <dbReference type="PROSITE" id="PS50089"/>
    </source>
</evidence>
<evidence type="ECO:0000313" key="14">
    <source>
        <dbReference type="Proteomes" id="UP000007799"/>
    </source>
</evidence>
<dbReference type="InParanoid" id="F2UA67"/>
<feature type="region of interest" description="Disordered" evidence="10">
    <location>
        <begin position="175"/>
        <end position="291"/>
    </location>
</feature>
<dbReference type="SUPFAM" id="SSF117839">
    <property type="entry name" value="WWE domain"/>
    <property type="match status" value="1"/>
</dbReference>
<keyword evidence="9" id="KW-0863">Zinc-finger</keyword>
<evidence type="ECO:0000256" key="8">
    <source>
        <dbReference type="ARBA" id="ARBA00022976"/>
    </source>
</evidence>